<reference evidence="6" key="2">
    <citation type="submission" date="2015-12" db="EMBL/GenBank/DDBJ databases">
        <authorList>
            <person name="Shamseldin A."/>
            <person name="Moawad H."/>
            <person name="Abd El-Rahim W.M."/>
            <person name="Sadowsky M.J."/>
        </authorList>
    </citation>
    <scope>NUCLEOTIDE SEQUENCE [LARGE SCALE GENOMIC DNA]</scope>
    <source>
        <strain evidence="6">LAMA 842</strain>
    </source>
</reference>
<dbReference type="InterPro" id="IPR050469">
    <property type="entry name" value="Diguanylate_Cyclase"/>
</dbReference>
<dbReference type="InterPro" id="IPR029787">
    <property type="entry name" value="Nucleotide_cyclase"/>
</dbReference>
<dbReference type="RefSeq" id="WP_061331183.1">
    <property type="nucleotide sequence ID" value="NZ_LOCO01000003.1"/>
</dbReference>
<reference evidence="8" key="1">
    <citation type="submission" date="2015-12" db="EMBL/GenBank/DDBJ databases">
        <authorList>
            <person name="Lima A."/>
            <person name="Farahani Zayas N."/>
            <person name="Castro Da Silva M.A."/>
            <person name="Cabral A."/>
            <person name="Pessatti M.L."/>
        </authorList>
    </citation>
    <scope>NUCLEOTIDE SEQUENCE [LARGE SCALE GENOMIC DNA]</scope>
    <source>
        <strain evidence="8">LAMA 842</strain>
    </source>
</reference>
<organism evidence="6 8">
    <name type="scientific">Marinobacter excellens LAMA 842</name>
    <dbReference type="NCBI Taxonomy" id="1306954"/>
    <lineage>
        <taxon>Bacteria</taxon>
        <taxon>Pseudomonadati</taxon>
        <taxon>Pseudomonadota</taxon>
        <taxon>Gammaproteobacteria</taxon>
        <taxon>Pseudomonadales</taxon>
        <taxon>Marinobacteraceae</taxon>
        <taxon>Marinobacter</taxon>
    </lineage>
</organism>
<dbReference type="Gene3D" id="3.30.450.20">
    <property type="entry name" value="PAS domain"/>
    <property type="match status" value="1"/>
</dbReference>
<dbReference type="PANTHER" id="PTHR45138">
    <property type="entry name" value="REGULATORY COMPONENTS OF SENSORY TRANSDUCTION SYSTEM"/>
    <property type="match status" value="1"/>
</dbReference>
<evidence type="ECO:0000256" key="4">
    <source>
        <dbReference type="SAM" id="MobiDB-lite"/>
    </source>
</evidence>
<dbReference type="InterPro" id="IPR000160">
    <property type="entry name" value="GGDEF_dom"/>
</dbReference>
<dbReference type="GO" id="GO:0052621">
    <property type="term" value="F:diguanylate cyclase activity"/>
    <property type="evidence" value="ECO:0007669"/>
    <property type="project" value="UniProtKB-EC"/>
</dbReference>
<dbReference type="EMBL" id="LOCO01000005">
    <property type="protein sequence ID" value="KXO10642.1"/>
    <property type="molecule type" value="Genomic_DNA"/>
</dbReference>
<dbReference type="FunFam" id="3.30.70.270:FF:000001">
    <property type="entry name" value="Diguanylate cyclase domain protein"/>
    <property type="match status" value="1"/>
</dbReference>
<dbReference type="SUPFAM" id="SSF55785">
    <property type="entry name" value="PYP-like sensor domain (PAS domain)"/>
    <property type="match status" value="1"/>
</dbReference>
<feature type="region of interest" description="Disordered" evidence="4">
    <location>
        <begin position="1"/>
        <end position="24"/>
    </location>
</feature>
<evidence type="ECO:0000313" key="7">
    <source>
        <dbReference type="EMBL" id="KXO11307.1"/>
    </source>
</evidence>
<dbReference type="CDD" id="cd01949">
    <property type="entry name" value="GGDEF"/>
    <property type="match status" value="1"/>
</dbReference>
<dbReference type="SUPFAM" id="SSF55073">
    <property type="entry name" value="Nucleotide cyclase"/>
    <property type="match status" value="1"/>
</dbReference>
<dbReference type="InterPro" id="IPR043128">
    <property type="entry name" value="Rev_trsase/Diguanyl_cyclase"/>
</dbReference>
<feature type="domain" description="GGDEF" evidence="5">
    <location>
        <begin position="185"/>
        <end position="318"/>
    </location>
</feature>
<evidence type="ECO:0000256" key="2">
    <source>
        <dbReference type="ARBA" id="ARBA00012528"/>
    </source>
</evidence>
<gene>
    <name evidence="6" type="ORF">J122_1256</name>
    <name evidence="7" type="ORF">J122_750</name>
</gene>
<accession>A0A137SE02</accession>
<dbReference type="InterPro" id="IPR000014">
    <property type="entry name" value="PAS"/>
</dbReference>
<evidence type="ECO:0000256" key="1">
    <source>
        <dbReference type="ARBA" id="ARBA00001946"/>
    </source>
</evidence>
<evidence type="ECO:0000313" key="8">
    <source>
        <dbReference type="Proteomes" id="UP000070282"/>
    </source>
</evidence>
<dbReference type="SMART" id="SM00267">
    <property type="entry name" value="GGDEF"/>
    <property type="match status" value="1"/>
</dbReference>
<comment type="catalytic activity">
    <reaction evidence="3">
        <text>2 GTP = 3',3'-c-di-GMP + 2 diphosphate</text>
        <dbReference type="Rhea" id="RHEA:24898"/>
        <dbReference type="ChEBI" id="CHEBI:33019"/>
        <dbReference type="ChEBI" id="CHEBI:37565"/>
        <dbReference type="ChEBI" id="CHEBI:58805"/>
        <dbReference type="EC" id="2.7.7.65"/>
    </reaction>
</comment>
<dbReference type="Gene3D" id="3.30.70.270">
    <property type="match status" value="1"/>
</dbReference>
<dbReference type="Proteomes" id="UP000070282">
    <property type="component" value="Unassembled WGS sequence"/>
</dbReference>
<dbReference type="NCBIfam" id="TIGR00254">
    <property type="entry name" value="GGDEF"/>
    <property type="match status" value="1"/>
</dbReference>
<protein>
    <recommendedName>
        <fullName evidence="2">diguanylate cyclase</fullName>
        <ecNumber evidence="2">2.7.7.65</ecNumber>
    </recommendedName>
</protein>
<comment type="caution">
    <text evidence="6">The sequence shown here is derived from an EMBL/GenBank/DDBJ whole genome shotgun (WGS) entry which is preliminary data.</text>
</comment>
<dbReference type="PANTHER" id="PTHR45138:SF9">
    <property type="entry name" value="DIGUANYLATE CYCLASE DGCM-RELATED"/>
    <property type="match status" value="1"/>
</dbReference>
<dbReference type="Pfam" id="PF13188">
    <property type="entry name" value="PAS_8"/>
    <property type="match status" value="1"/>
</dbReference>
<comment type="cofactor">
    <cofactor evidence="1">
        <name>Mg(2+)</name>
        <dbReference type="ChEBI" id="CHEBI:18420"/>
    </cofactor>
</comment>
<evidence type="ECO:0000259" key="5">
    <source>
        <dbReference type="PROSITE" id="PS50887"/>
    </source>
</evidence>
<sequence length="319" mass="36059">MRSGIPSINLPAQPEKPVPDTSTSAEGLQAVLDNLDALVYVSDFETHELLYMNAYGRRIWGSIDGRKCWQALQDSDGPCSFCTNDLLVADDGTANAPHVWEFQNQLDQRWYQCRDQAIQWTDGRLARLEIATDITERKNMELALHEAHERARAAAFEDELTRLRNRRAFFEFGNQLLSRALRQQSPMALIMMDLDHFKQVNDTHGHEAGDEVLRKVSSTLGENIRDYDILARMGGEEFALLLPETTEQEALDTAHRLLSALTSLTVGYRGCAIQISASFGITSLGRQDQRLEDLLHRADRALYRSKELGRCQVNLDAPL</sequence>
<dbReference type="Pfam" id="PF00990">
    <property type="entry name" value="GGDEF"/>
    <property type="match status" value="1"/>
</dbReference>
<proteinExistence type="predicted"/>
<evidence type="ECO:0000256" key="3">
    <source>
        <dbReference type="ARBA" id="ARBA00034247"/>
    </source>
</evidence>
<dbReference type="EMBL" id="LOCO01000003">
    <property type="protein sequence ID" value="KXO11307.1"/>
    <property type="molecule type" value="Genomic_DNA"/>
</dbReference>
<dbReference type="EC" id="2.7.7.65" evidence="2"/>
<dbReference type="PATRIC" id="fig|1306954.6.peg.2303"/>
<name>A0A137SE02_9GAMM</name>
<dbReference type="AlphaFoldDB" id="A0A137SE02"/>
<dbReference type="InterPro" id="IPR035965">
    <property type="entry name" value="PAS-like_dom_sf"/>
</dbReference>
<evidence type="ECO:0000313" key="6">
    <source>
        <dbReference type="EMBL" id="KXO10642.1"/>
    </source>
</evidence>
<keyword evidence="8" id="KW-1185">Reference proteome</keyword>
<dbReference type="PROSITE" id="PS50887">
    <property type="entry name" value="GGDEF"/>
    <property type="match status" value="1"/>
</dbReference>